<dbReference type="Gene3D" id="1.10.720.30">
    <property type="entry name" value="SAP domain"/>
    <property type="match status" value="1"/>
</dbReference>
<dbReference type="PROSITE" id="PS50800">
    <property type="entry name" value="SAP"/>
    <property type="match status" value="1"/>
</dbReference>
<feature type="compositionally biased region" description="Polar residues" evidence="8">
    <location>
        <begin position="429"/>
        <end position="443"/>
    </location>
</feature>
<dbReference type="AlphaFoldDB" id="A0A3M7PR72"/>
<dbReference type="PANTHER" id="PTHR22793:SF12">
    <property type="entry name" value="MYOCARDIN-RELATED TRANSCRIPTION FACTOR, ISOFORM H"/>
    <property type="match status" value="1"/>
</dbReference>
<dbReference type="GO" id="GO:0005634">
    <property type="term" value="C:nucleus"/>
    <property type="evidence" value="ECO:0007669"/>
    <property type="project" value="UniProtKB-SubCell"/>
</dbReference>
<dbReference type="STRING" id="10195.A0A3M7PR72"/>
<organism evidence="10 11">
    <name type="scientific">Brachionus plicatilis</name>
    <name type="common">Marine rotifer</name>
    <name type="synonym">Brachionus muelleri</name>
    <dbReference type="NCBI Taxonomy" id="10195"/>
    <lineage>
        <taxon>Eukaryota</taxon>
        <taxon>Metazoa</taxon>
        <taxon>Spiralia</taxon>
        <taxon>Gnathifera</taxon>
        <taxon>Rotifera</taxon>
        <taxon>Eurotatoria</taxon>
        <taxon>Monogononta</taxon>
        <taxon>Pseudotrocha</taxon>
        <taxon>Ploima</taxon>
        <taxon>Brachionidae</taxon>
        <taxon>Brachionus</taxon>
    </lineage>
</organism>
<dbReference type="InterPro" id="IPR043451">
    <property type="entry name" value="Myocardin-like"/>
</dbReference>
<keyword evidence="6" id="KW-0539">Nucleus</keyword>
<evidence type="ECO:0000256" key="1">
    <source>
        <dbReference type="ARBA" id="ARBA00004123"/>
    </source>
</evidence>
<feature type="region of interest" description="Disordered" evidence="8">
    <location>
        <begin position="37"/>
        <end position="92"/>
    </location>
</feature>
<accession>A0A3M7PR72</accession>
<feature type="repeat" description="RPEL" evidence="7">
    <location>
        <begin position="329"/>
        <end position="354"/>
    </location>
</feature>
<feature type="repeat" description="RPEL" evidence="7">
    <location>
        <begin position="285"/>
        <end position="310"/>
    </location>
</feature>
<dbReference type="Pfam" id="PF02755">
    <property type="entry name" value="RPEL"/>
    <property type="match status" value="2"/>
</dbReference>
<evidence type="ECO:0000313" key="10">
    <source>
        <dbReference type="EMBL" id="RNA01158.1"/>
    </source>
</evidence>
<name>A0A3M7PR72_BRAPC</name>
<evidence type="ECO:0000256" key="2">
    <source>
        <dbReference type="ARBA" id="ARBA00022737"/>
    </source>
</evidence>
<feature type="compositionally biased region" description="Low complexity" evidence="8">
    <location>
        <begin position="518"/>
        <end position="544"/>
    </location>
</feature>
<feature type="compositionally biased region" description="Polar residues" evidence="8">
    <location>
        <begin position="471"/>
        <end position="485"/>
    </location>
</feature>
<sequence>MQSSSVLIVPASQSSEQKSTVIFLPNFIPFGTSVNKSAKPVKKERPIKPNLKPKPSNELKVDLVLPKSGKRRKSRSGVPPKKQRLNSVTAKQEKVNGEPCKVEPVCKTEFSQRLFGELPGYYSLLYLDSIEYLSTNWNSILSSGNDTDPKVLEKFRQFHCADCLKSFQDQQHHRVNMNTPPPPLQPIYEDTINGLSDYFGPGSGQAPNLRLLSQNSQSDVSNFKTPNGQEIYNFDLQEKKISLSRKLAQRRPKQELVERGILPSSRLPMQQYDQLKHLEKAQLQDILENKLEKRPNREILVQKNILPDSKAAPSLQLKCNELKRARLADDLNEKLAKRPGPLELIESGILISPDTSLTEAIKGGKIIYPKTSLVNRHHPYNRTDFLNDSALNLNFNLTDNEDSNASQASTSTTKTMASLSSSSITSFNFLPQNDTETQSSFKNLPSPFTPESADSPSKMSNKSAGSRRPKSSTGAGPSNATVSNKSNKKTLIFHQYLGPNQKISKTTLKSKPVRTKSKSSSSSLISELTSNEINSDNNSNDSTNYEPQEELNAYKIRLEQQKMYLSFNNSPKQVESVEVEADNKAETGSNFATSNQPIQLVPIGDVKMLDNFQSLISNGLMPFGTISLLNNADGSNPTLNAESKMEMDTETKKEVNGLNLEEMSVNKLREECSKRKLSKSGVKQKLIDRLKEYAKKELSKQVIKSPDSGVNLDNSPSFASCESSPIGKRQEPKLANLDSFFDVLNVETMGTDAGLVDEKDVSQTALTLEQSLKNSAELLKQLSSAGQLDHLHKLEKQMQQSMQLIEKLKLASKQSGSQSTEAISQNNPLRLVNSMPSNLRDLGHSSMLDGFSFQAKNQNGTK</sequence>
<dbReference type="InterPro" id="IPR004018">
    <property type="entry name" value="RPEL_repeat"/>
</dbReference>
<feature type="region of interest" description="Disordered" evidence="8">
    <location>
        <begin position="815"/>
        <end position="838"/>
    </location>
</feature>
<proteinExistence type="predicted"/>
<dbReference type="Pfam" id="PF02037">
    <property type="entry name" value="SAP"/>
    <property type="match status" value="1"/>
</dbReference>
<evidence type="ECO:0000256" key="8">
    <source>
        <dbReference type="SAM" id="MobiDB-lite"/>
    </source>
</evidence>
<evidence type="ECO:0000256" key="7">
    <source>
        <dbReference type="PROSITE-ProRule" id="PRU00401"/>
    </source>
</evidence>
<dbReference type="SMART" id="SM00513">
    <property type="entry name" value="SAP"/>
    <property type="match status" value="1"/>
</dbReference>
<gene>
    <name evidence="10" type="ORF">BpHYR1_027765</name>
</gene>
<keyword evidence="5" id="KW-0804">Transcription</keyword>
<dbReference type="InterPro" id="IPR003034">
    <property type="entry name" value="SAP_dom"/>
</dbReference>
<keyword evidence="3" id="KW-0805">Transcription regulation</keyword>
<evidence type="ECO:0000259" key="9">
    <source>
        <dbReference type="PROSITE" id="PS50800"/>
    </source>
</evidence>
<dbReference type="PROSITE" id="PS51073">
    <property type="entry name" value="RPEL"/>
    <property type="match status" value="3"/>
</dbReference>
<dbReference type="Gene3D" id="6.10.140.2040">
    <property type="match status" value="1"/>
</dbReference>
<dbReference type="Gene3D" id="6.10.150.10">
    <property type="match status" value="1"/>
</dbReference>
<evidence type="ECO:0000256" key="6">
    <source>
        <dbReference type="ARBA" id="ARBA00023242"/>
    </source>
</evidence>
<dbReference type="SMART" id="SM00707">
    <property type="entry name" value="RPEL"/>
    <property type="match status" value="3"/>
</dbReference>
<dbReference type="GO" id="GO:0003713">
    <property type="term" value="F:transcription coactivator activity"/>
    <property type="evidence" value="ECO:0007669"/>
    <property type="project" value="TreeGrafter"/>
</dbReference>
<comment type="subcellular location">
    <subcellularLocation>
        <location evidence="1">Nucleus</location>
    </subcellularLocation>
</comment>
<keyword evidence="4" id="KW-0175">Coiled coil</keyword>
<feature type="repeat" description="RPEL" evidence="7">
    <location>
        <begin position="241"/>
        <end position="266"/>
    </location>
</feature>
<dbReference type="PANTHER" id="PTHR22793">
    <property type="entry name" value="MYOCARDIN-RELATED TRANSCRIPTION FACTOR-RELATED"/>
    <property type="match status" value="1"/>
</dbReference>
<reference evidence="10 11" key="1">
    <citation type="journal article" date="2018" name="Sci. Rep.">
        <title>Genomic signatures of local adaptation to the degree of environmental predictability in rotifers.</title>
        <authorList>
            <person name="Franch-Gras L."/>
            <person name="Hahn C."/>
            <person name="Garcia-Roger E.M."/>
            <person name="Carmona M.J."/>
            <person name="Serra M."/>
            <person name="Gomez A."/>
        </authorList>
    </citation>
    <scope>NUCLEOTIDE SEQUENCE [LARGE SCALE GENOMIC DNA]</scope>
    <source>
        <strain evidence="10">HYR1</strain>
    </source>
</reference>
<evidence type="ECO:0000256" key="4">
    <source>
        <dbReference type="ARBA" id="ARBA00023054"/>
    </source>
</evidence>
<dbReference type="OrthoDB" id="197676at2759"/>
<dbReference type="EMBL" id="REGN01009441">
    <property type="protein sequence ID" value="RNA01158.1"/>
    <property type="molecule type" value="Genomic_DNA"/>
</dbReference>
<protein>
    <submittedName>
        <fullName evidence="10">MKL myocardin 2 isoform X1</fullName>
    </submittedName>
</protein>
<keyword evidence="2" id="KW-0677">Repeat</keyword>
<evidence type="ECO:0000256" key="3">
    <source>
        <dbReference type="ARBA" id="ARBA00023015"/>
    </source>
</evidence>
<feature type="region of interest" description="Disordered" evidence="8">
    <location>
        <begin position="503"/>
        <end position="546"/>
    </location>
</feature>
<evidence type="ECO:0000256" key="5">
    <source>
        <dbReference type="ARBA" id="ARBA00023163"/>
    </source>
</evidence>
<dbReference type="InterPro" id="IPR036361">
    <property type="entry name" value="SAP_dom_sf"/>
</dbReference>
<feature type="compositionally biased region" description="Polar residues" evidence="8">
    <location>
        <begin position="452"/>
        <end position="464"/>
    </location>
</feature>
<dbReference type="GO" id="GO:0045944">
    <property type="term" value="P:positive regulation of transcription by RNA polymerase II"/>
    <property type="evidence" value="ECO:0007669"/>
    <property type="project" value="TreeGrafter"/>
</dbReference>
<comment type="caution">
    <text evidence="10">The sequence shown here is derived from an EMBL/GenBank/DDBJ whole genome shotgun (WGS) entry which is preliminary data.</text>
</comment>
<feature type="region of interest" description="Disordered" evidence="8">
    <location>
        <begin position="429"/>
        <end position="487"/>
    </location>
</feature>
<dbReference type="SUPFAM" id="SSF68906">
    <property type="entry name" value="SAP domain"/>
    <property type="match status" value="1"/>
</dbReference>
<feature type="compositionally biased region" description="Polar residues" evidence="8">
    <location>
        <begin position="815"/>
        <end position="828"/>
    </location>
</feature>
<feature type="domain" description="SAP" evidence="9">
    <location>
        <begin position="660"/>
        <end position="694"/>
    </location>
</feature>
<evidence type="ECO:0000313" key="11">
    <source>
        <dbReference type="Proteomes" id="UP000276133"/>
    </source>
</evidence>
<keyword evidence="11" id="KW-1185">Reference proteome</keyword>
<dbReference type="Proteomes" id="UP000276133">
    <property type="component" value="Unassembled WGS sequence"/>
</dbReference>